<feature type="domain" description="Methyltransferase putative zinc binding" evidence="1">
    <location>
        <begin position="3"/>
        <end position="64"/>
    </location>
</feature>
<evidence type="ECO:0000259" key="2">
    <source>
        <dbReference type="Pfam" id="PF08484"/>
    </source>
</evidence>
<organism evidence="3 4">
    <name type="scientific">Halochromatium salexigens</name>
    <name type="common">Chromatium salexigens</name>
    <dbReference type="NCBI Taxonomy" id="49447"/>
    <lineage>
        <taxon>Bacteria</taxon>
        <taxon>Pseudomonadati</taxon>
        <taxon>Pseudomonadota</taxon>
        <taxon>Gammaproteobacteria</taxon>
        <taxon>Chromatiales</taxon>
        <taxon>Chromatiaceae</taxon>
        <taxon>Halochromatium</taxon>
    </lineage>
</organism>
<dbReference type="InterPro" id="IPR038576">
    <property type="entry name" value="Methyltransf_Zn-bd_dom_put_sf"/>
</dbReference>
<dbReference type="PANTHER" id="PTHR43861">
    <property type="entry name" value="TRANS-ACONITATE 2-METHYLTRANSFERASE-RELATED"/>
    <property type="match status" value="1"/>
</dbReference>
<comment type="caution">
    <text evidence="3">The sequence shown here is derived from an EMBL/GenBank/DDBJ whole genome shotgun (WGS) entry which is preliminary data.</text>
</comment>
<dbReference type="InterPro" id="IPR013691">
    <property type="entry name" value="MeTrfase_14"/>
</dbReference>
<dbReference type="InterPro" id="IPR029063">
    <property type="entry name" value="SAM-dependent_MTases_sf"/>
</dbReference>
<dbReference type="GO" id="GO:0032259">
    <property type="term" value="P:methylation"/>
    <property type="evidence" value="ECO:0007669"/>
    <property type="project" value="UniProtKB-KW"/>
</dbReference>
<dbReference type="Pfam" id="PF08484">
    <property type="entry name" value="Methyltransf_14"/>
    <property type="match status" value="1"/>
</dbReference>
<keyword evidence="3" id="KW-0808">Transferase</keyword>
<evidence type="ECO:0000313" key="3">
    <source>
        <dbReference type="EMBL" id="MBK5929942.1"/>
    </source>
</evidence>
<evidence type="ECO:0000313" key="4">
    <source>
        <dbReference type="Proteomes" id="UP001296967"/>
    </source>
</evidence>
<evidence type="ECO:0000259" key="1">
    <source>
        <dbReference type="Pfam" id="PF08421"/>
    </source>
</evidence>
<dbReference type="InterPro" id="IPR013630">
    <property type="entry name" value="Methyltransf_Zn-bd_dom_put"/>
</dbReference>
<dbReference type="PANTHER" id="PTHR43861:SF5">
    <property type="entry name" value="BLL5978 PROTEIN"/>
    <property type="match status" value="1"/>
</dbReference>
<protein>
    <submittedName>
        <fullName evidence="3">SAM-dependent methyltransferase</fullName>
    </submittedName>
</protein>
<dbReference type="AlphaFoldDB" id="A0AAJ0XFQ7"/>
<dbReference type="Gene3D" id="3.40.50.720">
    <property type="entry name" value="NAD(P)-binding Rossmann-like Domain"/>
    <property type="match status" value="1"/>
</dbReference>
<reference evidence="3" key="1">
    <citation type="submission" date="2017-05" db="EMBL/GenBank/DDBJ databases">
        <authorList>
            <person name="Imhoff J.F."/>
            <person name="Rahn T."/>
            <person name="Kuenzel S."/>
            <person name="Neulinger S.C."/>
        </authorList>
    </citation>
    <scope>NUCLEOTIDE SEQUENCE</scope>
    <source>
        <strain evidence="3">DSM 4395</strain>
    </source>
</reference>
<keyword evidence="3" id="KW-0489">Methyltransferase</keyword>
<dbReference type="EMBL" id="NHSF01000032">
    <property type="protein sequence ID" value="MBK5929942.1"/>
    <property type="molecule type" value="Genomic_DNA"/>
</dbReference>
<dbReference type="RefSeq" id="WP_201244357.1">
    <property type="nucleotide sequence ID" value="NZ_NHSF01000032.1"/>
</dbReference>
<reference evidence="3" key="2">
    <citation type="journal article" date="2020" name="Microorganisms">
        <title>Osmotic Adaptation and Compatible Solute Biosynthesis of Phototrophic Bacteria as Revealed from Genome Analyses.</title>
        <authorList>
            <person name="Imhoff J.F."/>
            <person name="Rahn T."/>
            <person name="Kunzel S."/>
            <person name="Keller A."/>
            <person name="Neulinger S.C."/>
        </authorList>
    </citation>
    <scope>NUCLEOTIDE SEQUENCE</scope>
    <source>
        <strain evidence="3">DSM 4395</strain>
    </source>
</reference>
<dbReference type="Gene3D" id="3.40.50.150">
    <property type="entry name" value="Vaccinia Virus protein VP39"/>
    <property type="match status" value="1"/>
</dbReference>
<feature type="domain" description="C-methyltransferase" evidence="2">
    <location>
        <begin position="244"/>
        <end position="402"/>
    </location>
</feature>
<dbReference type="Pfam" id="PF08421">
    <property type="entry name" value="Methyltransf_13"/>
    <property type="match status" value="1"/>
</dbReference>
<keyword evidence="4" id="KW-1185">Reference proteome</keyword>
<dbReference type="Proteomes" id="UP001296967">
    <property type="component" value="Unassembled WGS sequence"/>
</dbReference>
<dbReference type="SUPFAM" id="SSF53335">
    <property type="entry name" value="S-adenosyl-L-methionine-dependent methyltransferases"/>
    <property type="match status" value="1"/>
</dbReference>
<dbReference type="Gene3D" id="6.20.50.110">
    <property type="entry name" value="Methyltransferase, zinc-binding domain"/>
    <property type="match status" value="1"/>
</dbReference>
<dbReference type="GO" id="GO:0008168">
    <property type="term" value="F:methyltransferase activity"/>
    <property type="evidence" value="ECO:0007669"/>
    <property type="project" value="UniProtKB-KW"/>
</dbReference>
<gene>
    <name evidence="3" type="ORF">CCR82_05220</name>
</gene>
<proteinExistence type="predicted"/>
<sequence length="407" mass="44590">MNCRHCQTPLRHVFLDLGYAPPSNAYLSADDLKRPETSYPLKLYVCDHCWLVQTQDFVAADALFTSDYAYFSSTSTGWLQHAAGYSAMISQRLGLNADSLVIEVAANDGYLLRNFVQAGIPCLGIEPTDATAAAAEAKGIPILRQFFGTALGQELAAQGRQADLIIGNNVYAHVPDINDFTAGLKAALKPNGTVTLEFPHLLQLIAHNQFDTVYHEHFSYLSLHAVQRILQAQALRLWDVEQLPTHGGSLRLYAIHADDPRPTTAAVAELLATEQTQGLRDLATYQAFQPRANRVKNDLLAHLIEQQRAGRRIAAYGAAAKGNTLLNYAGIKPDLLPYVCDAAPAKQGKYLPGSHIPIRPPAALRDELPDEVLILPWNIAEEVKAQLADFAEQGTRFVTAVPGLRIH</sequence>
<accession>A0AAJ0XFQ7</accession>
<dbReference type="Gene3D" id="6.10.250.3100">
    <property type="match status" value="1"/>
</dbReference>
<dbReference type="Pfam" id="PF13489">
    <property type="entry name" value="Methyltransf_23"/>
    <property type="match status" value="1"/>
</dbReference>
<name>A0AAJ0XFQ7_HALSE</name>